<evidence type="ECO:0000313" key="2">
    <source>
        <dbReference type="Proteomes" id="UP000281084"/>
    </source>
</evidence>
<dbReference type="RefSeq" id="WP_120368478.1">
    <property type="nucleotide sequence ID" value="NZ_RAXZ01000078.1"/>
</dbReference>
<accession>A0A3A8G0M6</accession>
<protein>
    <submittedName>
        <fullName evidence="1">Uncharacterized protein</fullName>
    </submittedName>
</protein>
<organism evidence="1 2">
    <name type="scientific">Acinetobacter cumulans</name>
    <dbReference type="NCBI Taxonomy" id="2136182"/>
    <lineage>
        <taxon>Bacteria</taxon>
        <taxon>Pseudomonadati</taxon>
        <taxon>Pseudomonadota</taxon>
        <taxon>Gammaproteobacteria</taxon>
        <taxon>Moraxellales</taxon>
        <taxon>Moraxellaceae</taxon>
        <taxon>Acinetobacter</taxon>
    </lineage>
</organism>
<reference evidence="1 2" key="1">
    <citation type="submission" date="2018-09" db="EMBL/GenBank/DDBJ databases">
        <title>The draft genome of Acinetobacter spp. strains.</title>
        <authorList>
            <person name="Qin J."/>
            <person name="Feng Y."/>
            <person name="Zong Z."/>
        </authorList>
    </citation>
    <scope>NUCLEOTIDE SEQUENCE [LARGE SCALE GENOMIC DNA]</scope>
    <source>
        <strain evidence="1 2">WCHAc060002</strain>
    </source>
</reference>
<evidence type="ECO:0000313" key="1">
    <source>
        <dbReference type="EMBL" id="RKG47071.1"/>
    </source>
</evidence>
<gene>
    <name evidence="1" type="ORF">D7V64_17230</name>
</gene>
<sequence length="149" mass="17243">MAQFDIEIRHPHHASDNELELVHVKSIAEASTAFDAMHWFNLQLLLLQLQGRQAYFMVTNPESSQSIKISLNELSTSDSLEFVLQSDIEVISEHREVFGLFKRKTKDYVEFKQLNLRKAHEYLDRFLNGQLDALKQQYLKGDTEVACSS</sequence>
<dbReference type="EMBL" id="RAXZ01000078">
    <property type="protein sequence ID" value="RKG47071.1"/>
    <property type="molecule type" value="Genomic_DNA"/>
</dbReference>
<dbReference type="Proteomes" id="UP000281084">
    <property type="component" value="Unassembled WGS sequence"/>
</dbReference>
<name>A0A3A8G0M6_9GAMM</name>
<dbReference type="AlphaFoldDB" id="A0A3A8G0M6"/>
<comment type="caution">
    <text evidence="1">The sequence shown here is derived from an EMBL/GenBank/DDBJ whole genome shotgun (WGS) entry which is preliminary data.</text>
</comment>
<proteinExistence type="predicted"/>